<gene>
    <name evidence="2" type="ORF">AaE_004417</name>
</gene>
<name>A0A6A5AS79_APHAT</name>
<comment type="caution">
    <text evidence="2">The sequence shown here is derived from an EMBL/GenBank/DDBJ whole genome shotgun (WGS) entry which is preliminary data.</text>
</comment>
<evidence type="ECO:0000313" key="2">
    <source>
        <dbReference type="EMBL" id="KAF0756991.1"/>
    </source>
</evidence>
<dbReference type="AlphaFoldDB" id="A0A6A5AS79"/>
<evidence type="ECO:0000256" key="1">
    <source>
        <dbReference type="SAM" id="Phobius"/>
    </source>
</evidence>
<dbReference type="EMBL" id="VJMI01010084">
    <property type="protein sequence ID" value="KAF0756991.1"/>
    <property type="molecule type" value="Genomic_DNA"/>
</dbReference>
<feature type="transmembrane region" description="Helical" evidence="1">
    <location>
        <begin position="211"/>
        <end position="232"/>
    </location>
</feature>
<protein>
    <submittedName>
        <fullName evidence="2">Uncharacterized protein</fullName>
    </submittedName>
</protein>
<sequence length="257" mass="27293">MFKALADSWKATPAHKEKGPIVSEPKSLPPSTAKTLASLSNAPQSVWTSLKRVVRLPLFPLYIYSFSHHEKVPDRSVLANATSQLGKTRAAAVARRGIDVAQKTVVDATSNGAKFLQDKSQRGAQAVQKAAVDAAAKGVQALQSTTASAAATAKDSVSYVHRRTTKKAVDAGAALVDSSSAAFQQTKNILHASTENLRDPGKAARRLRNRVVLLVLSGVFVYGFASALPSALAKYAVERSKQQPPPRAHSSSTIDAR</sequence>
<evidence type="ECO:0000313" key="3">
    <source>
        <dbReference type="Proteomes" id="UP000469452"/>
    </source>
</evidence>
<accession>A0A6A5AS79</accession>
<proteinExistence type="predicted"/>
<keyword evidence="1" id="KW-0472">Membrane</keyword>
<reference evidence="2 3" key="1">
    <citation type="submission" date="2019-06" db="EMBL/GenBank/DDBJ databases">
        <title>Genomics analysis of Aphanomyces spp. identifies a new class of oomycete effector associated with host adaptation.</title>
        <authorList>
            <person name="Gaulin E."/>
        </authorList>
    </citation>
    <scope>NUCLEOTIDE SEQUENCE [LARGE SCALE GENOMIC DNA]</scope>
    <source>
        <strain evidence="2 3">E</strain>
    </source>
</reference>
<organism evidence="2 3">
    <name type="scientific">Aphanomyces astaci</name>
    <name type="common">Crayfish plague agent</name>
    <dbReference type="NCBI Taxonomy" id="112090"/>
    <lineage>
        <taxon>Eukaryota</taxon>
        <taxon>Sar</taxon>
        <taxon>Stramenopiles</taxon>
        <taxon>Oomycota</taxon>
        <taxon>Saprolegniomycetes</taxon>
        <taxon>Saprolegniales</taxon>
        <taxon>Verrucalvaceae</taxon>
        <taxon>Aphanomyces</taxon>
    </lineage>
</organism>
<keyword evidence="1" id="KW-1133">Transmembrane helix</keyword>
<dbReference type="VEuPathDB" id="FungiDB:H257_18306"/>
<dbReference type="Proteomes" id="UP000469452">
    <property type="component" value="Unassembled WGS sequence"/>
</dbReference>
<keyword evidence="1" id="KW-0812">Transmembrane</keyword>